<dbReference type="OrthoDB" id="3642468at2759"/>
<proteinExistence type="predicted"/>
<dbReference type="Proteomes" id="UP000007796">
    <property type="component" value="Unassembled WGS sequence"/>
</dbReference>
<organism evidence="3">
    <name type="scientific">Grosmannia clavigera (strain kw1407 / UAMH 11150)</name>
    <name type="common">Blue stain fungus</name>
    <name type="synonym">Graphiocladiella clavigera</name>
    <dbReference type="NCBI Taxonomy" id="655863"/>
    <lineage>
        <taxon>Eukaryota</taxon>
        <taxon>Fungi</taxon>
        <taxon>Dikarya</taxon>
        <taxon>Ascomycota</taxon>
        <taxon>Pezizomycotina</taxon>
        <taxon>Sordariomycetes</taxon>
        <taxon>Sordariomycetidae</taxon>
        <taxon>Ophiostomatales</taxon>
        <taxon>Ophiostomataceae</taxon>
        <taxon>Leptographium</taxon>
    </lineage>
</organism>
<evidence type="ECO:0000313" key="2">
    <source>
        <dbReference type="EMBL" id="EFX02552.1"/>
    </source>
</evidence>
<reference evidence="2 3" key="1">
    <citation type="journal article" date="2011" name="Proc. Natl. Acad. Sci. U.S.A.">
        <title>Genome and transcriptome analyses of the mountain pine beetle-fungal symbiont Grosmannia clavigera, a lodgepole pine pathogen.</title>
        <authorList>
            <person name="DiGuistini S."/>
            <person name="Wang Y."/>
            <person name="Liao N.Y."/>
            <person name="Taylor G."/>
            <person name="Tanguay P."/>
            <person name="Feau N."/>
            <person name="Henrissat B."/>
            <person name="Chan S.K."/>
            <person name="Hesse-Orce U."/>
            <person name="Alamouti S.M."/>
            <person name="Tsui C.K.M."/>
            <person name="Docking R.T."/>
            <person name="Levasseur A."/>
            <person name="Haridas S."/>
            <person name="Robertson G."/>
            <person name="Birol I."/>
            <person name="Holt R.A."/>
            <person name="Marra M.A."/>
            <person name="Hamelin R.C."/>
            <person name="Hirst M."/>
            <person name="Jones S.J.M."/>
            <person name="Bohlmann J."/>
            <person name="Breuil C."/>
        </authorList>
    </citation>
    <scope>NUCLEOTIDE SEQUENCE [LARGE SCALE GENOMIC DNA]</scope>
    <source>
        <strain evidence="3">kw1407 / UAMH 11150</strain>
    </source>
</reference>
<feature type="transmembrane region" description="Helical" evidence="1">
    <location>
        <begin position="397"/>
        <end position="419"/>
    </location>
</feature>
<name>F0XIL3_GROCL</name>
<keyword evidence="1" id="KW-0472">Membrane</keyword>
<keyword evidence="1" id="KW-0812">Transmembrane</keyword>
<dbReference type="RefSeq" id="XP_014172034.1">
    <property type="nucleotide sequence ID" value="XM_014316559.1"/>
</dbReference>
<dbReference type="HOGENOM" id="CLU_567461_0_0_1"/>
<keyword evidence="1" id="KW-1133">Transmembrane helix</keyword>
<dbReference type="eggNOG" id="ENOG502SJSX">
    <property type="taxonomic scope" value="Eukaryota"/>
</dbReference>
<keyword evidence="3" id="KW-1185">Reference proteome</keyword>
<protein>
    <submittedName>
        <fullName evidence="2">Uncharacterized protein</fullName>
    </submittedName>
</protein>
<dbReference type="GeneID" id="25979288"/>
<sequence>MDEIYRYLGQSQRLWDLTISPTFSTSVPLTEIWVNRQCTESVTRHRQVPVAGEAFRNRLCDYQSDDDSYCVLRLVYVRLDAPDGVSVALPESESASASPLSSADVLSRVLDALQLRAAFDFFPSCFNGVSRVVASKLETSSAVRSLFSLSYHPKLAVIWGSNRKSLPRTVAVCFAYSDEMDTLRNLLERRWHLDGHPMLLPFLCALLLSCGVDTTHQRVKKAVRETEVRTGHHQFANRSEAPAVQELGALSAKMNGWTSKLAALVRKMRMIDTLCAFMLQQMKQASQTRDIDQHAILWNHMVVLQHRTEMQQIDTTYVQQRVQTQANANDSIFSIGIARDSKLISVSSQNDASSMKTIAIVTMLFLPGSFVASVFSMPVLDWSSHDAQGIVGTRFGIFWAITIALTTLTFVVYALWVLANKRWRVQETRNIVAPLMEFKNMEESRRLSMKREAIIP</sequence>
<dbReference type="AlphaFoldDB" id="F0XIL3"/>
<dbReference type="EMBL" id="GL629771">
    <property type="protein sequence ID" value="EFX02552.1"/>
    <property type="molecule type" value="Genomic_DNA"/>
</dbReference>
<evidence type="ECO:0000256" key="1">
    <source>
        <dbReference type="SAM" id="Phobius"/>
    </source>
</evidence>
<evidence type="ECO:0000313" key="3">
    <source>
        <dbReference type="Proteomes" id="UP000007796"/>
    </source>
</evidence>
<gene>
    <name evidence="2" type="ORF">CMQ_5913</name>
</gene>
<feature type="transmembrane region" description="Helical" evidence="1">
    <location>
        <begin position="357"/>
        <end position="377"/>
    </location>
</feature>
<dbReference type="Gene3D" id="1.20.58.340">
    <property type="entry name" value="Magnesium transport protein CorA, transmembrane region"/>
    <property type="match status" value="1"/>
</dbReference>
<accession>F0XIL3</accession>
<dbReference type="STRING" id="655863.F0XIL3"/>
<dbReference type="InParanoid" id="F0XIL3"/>